<dbReference type="PROSITE" id="PS51257">
    <property type="entry name" value="PROKAR_LIPOPROTEIN"/>
    <property type="match status" value="1"/>
</dbReference>
<dbReference type="EMBL" id="CP157743">
    <property type="protein sequence ID" value="XBS19693.1"/>
    <property type="molecule type" value="Genomic_DNA"/>
</dbReference>
<protein>
    <submittedName>
        <fullName evidence="3">ArsI/CadI family heavy metal resistance metalloenzyme</fullName>
    </submittedName>
</protein>
<accession>A0AAU7NRU8</accession>
<dbReference type="GO" id="GO:0046686">
    <property type="term" value="P:response to cadmium ion"/>
    <property type="evidence" value="ECO:0007669"/>
    <property type="project" value="TreeGrafter"/>
</dbReference>
<dbReference type="AlphaFoldDB" id="A0AAU7NRU8"/>
<dbReference type="PANTHER" id="PTHR41294">
    <property type="entry name" value="CADMIUM-INDUCED PROTEIN CADI"/>
    <property type="match status" value="1"/>
</dbReference>
<feature type="region of interest" description="Disordered" evidence="1">
    <location>
        <begin position="142"/>
        <end position="163"/>
    </location>
</feature>
<evidence type="ECO:0000313" key="3">
    <source>
        <dbReference type="EMBL" id="XBS19693.1"/>
    </source>
</evidence>
<dbReference type="PANTHER" id="PTHR41294:SF1">
    <property type="entry name" value="CADMIUM-INDUCED PROTEIN CADI"/>
    <property type="match status" value="1"/>
</dbReference>
<dbReference type="PROSITE" id="PS51819">
    <property type="entry name" value="VOC"/>
    <property type="match status" value="1"/>
</dbReference>
<evidence type="ECO:0000259" key="2">
    <source>
        <dbReference type="PROSITE" id="PS51819"/>
    </source>
</evidence>
<dbReference type="InterPro" id="IPR029068">
    <property type="entry name" value="Glyas_Bleomycin-R_OHBP_Dase"/>
</dbReference>
<name>A0AAU7NRU8_9GAMM</name>
<dbReference type="InterPro" id="IPR052393">
    <property type="entry name" value="Cadmium-induced_rsp"/>
</dbReference>
<proteinExistence type="predicted"/>
<feature type="domain" description="VOC" evidence="2">
    <location>
        <begin position="2"/>
        <end position="116"/>
    </location>
</feature>
<dbReference type="NCBIfam" id="NF041414">
    <property type="entry name" value="ArsI_CadI_VOC"/>
    <property type="match status" value="1"/>
</dbReference>
<reference evidence="3 4" key="1">
    <citation type="journal article" date="2024" name="Microbiology">
        <title>Methylomarinum rosea sp. nov., a novel halophilic methanotrophic bacterium from the hypersaline Lake Elton.</title>
        <authorList>
            <person name="Suleimanov R.Z."/>
            <person name="Oshkin I.Y."/>
            <person name="Danilova O.V."/>
            <person name="Suzina N.E."/>
            <person name="Dedysh S.N."/>
        </authorList>
    </citation>
    <scope>NUCLEOTIDE SEQUENCE [LARGE SCALE GENOMIC DNA]</scope>
    <source>
        <strain evidence="3 4">Ch1-1</strain>
    </source>
</reference>
<dbReference type="Pfam" id="PF00903">
    <property type="entry name" value="Glyoxalase"/>
    <property type="match status" value="1"/>
</dbReference>
<organism evidence="3 4">
    <name type="scientific">Methylomarinum roseum</name>
    <dbReference type="NCBI Taxonomy" id="3067653"/>
    <lineage>
        <taxon>Bacteria</taxon>
        <taxon>Pseudomonadati</taxon>
        <taxon>Pseudomonadota</taxon>
        <taxon>Gammaproteobacteria</taxon>
        <taxon>Methylococcales</taxon>
        <taxon>Methylococcaceae</taxon>
        <taxon>Methylomarinum</taxon>
    </lineage>
</organism>
<dbReference type="KEGG" id="mech:Q9L42_015195"/>
<evidence type="ECO:0000256" key="1">
    <source>
        <dbReference type="SAM" id="MobiDB-lite"/>
    </source>
</evidence>
<dbReference type="InterPro" id="IPR037523">
    <property type="entry name" value="VOC_core"/>
</dbReference>
<dbReference type="Proteomes" id="UP001225378">
    <property type="component" value="Chromosome"/>
</dbReference>
<sequence>MKRLHIHLSVDNLEKNISFYSTLFGCEPTVKHDDYAKWMLDDPRVNFAISNRSQQLGLDHLGLQAENEQELAAIKQQLDATQAPVEAQQDAACCYARSDKYWITDPQGIAWESFHSLSEIPTFNDAKAVSDGENPFACRPAEKSTSSCCPSPTPENTDSSCCG</sequence>
<keyword evidence="4" id="KW-1185">Reference proteome</keyword>
<dbReference type="InterPro" id="IPR004360">
    <property type="entry name" value="Glyas_Fos-R_dOase_dom"/>
</dbReference>
<dbReference type="SUPFAM" id="SSF54593">
    <property type="entry name" value="Glyoxalase/Bleomycin resistance protein/Dihydroxybiphenyl dioxygenase"/>
    <property type="match status" value="1"/>
</dbReference>
<evidence type="ECO:0000313" key="4">
    <source>
        <dbReference type="Proteomes" id="UP001225378"/>
    </source>
</evidence>
<dbReference type="Gene3D" id="3.10.180.10">
    <property type="entry name" value="2,3-Dihydroxybiphenyl 1,2-Dioxygenase, domain 1"/>
    <property type="match status" value="1"/>
</dbReference>
<gene>
    <name evidence="3" type="ORF">Q9L42_015195</name>
</gene>
<dbReference type="InterPro" id="IPR049789">
    <property type="entry name" value="ArsI/CadI-like"/>
</dbReference>
<dbReference type="RefSeq" id="WP_305907571.1">
    <property type="nucleotide sequence ID" value="NZ_CP157743.1"/>
</dbReference>